<evidence type="ECO:0000256" key="3">
    <source>
        <dbReference type="ARBA" id="ARBA00012790"/>
    </source>
</evidence>
<dbReference type="EMBL" id="DVNI01000102">
    <property type="protein sequence ID" value="HIU64585.1"/>
    <property type="molecule type" value="Genomic_DNA"/>
</dbReference>
<evidence type="ECO:0000256" key="10">
    <source>
        <dbReference type="ARBA" id="ARBA00022842"/>
    </source>
</evidence>
<evidence type="ECO:0000256" key="7">
    <source>
        <dbReference type="ARBA" id="ARBA00022723"/>
    </source>
</evidence>
<dbReference type="Pfam" id="PF00122">
    <property type="entry name" value="E1-E2_ATPase"/>
    <property type="match status" value="1"/>
</dbReference>
<feature type="transmembrane region" description="Helical" evidence="15">
    <location>
        <begin position="818"/>
        <end position="841"/>
    </location>
</feature>
<evidence type="ECO:0000256" key="12">
    <source>
        <dbReference type="ARBA" id="ARBA00022989"/>
    </source>
</evidence>
<keyword evidence="4" id="KW-1003">Cell membrane</keyword>
<organism evidence="17 18">
    <name type="scientific">Candidatus Avacidaminococcus intestinavium</name>
    <dbReference type="NCBI Taxonomy" id="2840684"/>
    <lineage>
        <taxon>Bacteria</taxon>
        <taxon>Bacillati</taxon>
        <taxon>Bacillota</taxon>
        <taxon>Negativicutes</taxon>
        <taxon>Acidaminococcales</taxon>
        <taxon>Acidaminococcaceae</taxon>
        <taxon>Acidaminococcaceae incertae sedis</taxon>
        <taxon>Candidatus Avacidaminococcus</taxon>
    </lineage>
</organism>
<dbReference type="InterPro" id="IPR004014">
    <property type="entry name" value="ATPase_P-typ_cation-transptr_N"/>
</dbReference>
<gene>
    <name evidence="17" type="ORF">IAB06_06090</name>
</gene>
<dbReference type="CDD" id="cd02089">
    <property type="entry name" value="P-type_ATPase_Ca_prok"/>
    <property type="match status" value="1"/>
</dbReference>
<evidence type="ECO:0000259" key="16">
    <source>
        <dbReference type="SMART" id="SM00831"/>
    </source>
</evidence>
<comment type="catalytic activity">
    <reaction evidence="14">
        <text>Ca(2+)(in) + ATP + H2O = Ca(2+)(out) + ADP + phosphate + H(+)</text>
        <dbReference type="Rhea" id="RHEA:18105"/>
        <dbReference type="ChEBI" id="CHEBI:15377"/>
        <dbReference type="ChEBI" id="CHEBI:15378"/>
        <dbReference type="ChEBI" id="CHEBI:29108"/>
        <dbReference type="ChEBI" id="CHEBI:30616"/>
        <dbReference type="ChEBI" id="CHEBI:43474"/>
        <dbReference type="ChEBI" id="CHEBI:456216"/>
        <dbReference type="EC" id="7.2.2.10"/>
    </reaction>
</comment>
<dbReference type="InterPro" id="IPR001757">
    <property type="entry name" value="P_typ_ATPase"/>
</dbReference>
<dbReference type="AlphaFoldDB" id="A0A9D1MQ62"/>
<evidence type="ECO:0000256" key="8">
    <source>
        <dbReference type="ARBA" id="ARBA00022741"/>
    </source>
</evidence>
<dbReference type="Pfam" id="PF00689">
    <property type="entry name" value="Cation_ATPase_C"/>
    <property type="match status" value="1"/>
</dbReference>
<dbReference type="EC" id="7.2.2.10" evidence="3"/>
<dbReference type="Pfam" id="PF13246">
    <property type="entry name" value="Cation_ATPase"/>
    <property type="match status" value="1"/>
</dbReference>
<dbReference type="FunFam" id="1.20.1110.10:FF:000065">
    <property type="entry name" value="Sarcoplasmic/endoplasmic reticulum calcium ATPase 1"/>
    <property type="match status" value="1"/>
</dbReference>
<dbReference type="SMART" id="SM00831">
    <property type="entry name" value="Cation_ATPase_N"/>
    <property type="match status" value="1"/>
</dbReference>
<comment type="subcellular location">
    <subcellularLocation>
        <location evidence="1">Cell membrane</location>
        <topology evidence="1">Multi-pass membrane protein</topology>
    </subcellularLocation>
</comment>
<dbReference type="InterPro" id="IPR018303">
    <property type="entry name" value="ATPase_P-typ_P_site"/>
</dbReference>
<keyword evidence="5" id="KW-0106">Calcium</keyword>
<dbReference type="GO" id="GO:0140352">
    <property type="term" value="P:export from cell"/>
    <property type="evidence" value="ECO:0007669"/>
    <property type="project" value="UniProtKB-ARBA"/>
</dbReference>
<evidence type="ECO:0000313" key="18">
    <source>
        <dbReference type="Proteomes" id="UP000824099"/>
    </source>
</evidence>
<keyword evidence="13 15" id="KW-0472">Membrane</keyword>
<dbReference type="InterPro" id="IPR059000">
    <property type="entry name" value="ATPase_P-type_domA"/>
</dbReference>
<feature type="transmembrane region" description="Helical" evidence="15">
    <location>
        <begin position="700"/>
        <end position="720"/>
    </location>
</feature>
<dbReference type="InterPro" id="IPR008250">
    <property type="entry name" value="ATPase_P-typ_transduc_dom_A_sf"/>
</dbReference>
<evidence type="ECO:0000256" key="1">
    <source>
        <dbReference type="ARBA" id="ARBA00004651"/>
    </source>
</evidence>
<reference evidence="17" key="2">
    <citation type="journal article" date="2021" name="PeerJ">
        <title>Extensive microbial diversity within the chicken gut microbiome revealed by metagenomics and culture.</title>
        <authorList>
            <person name="Gilroy R."/>
            <person name="Ravi A."/>
            <person name="Getino M."/>
            <person name="Pursley I."/>
            <person name="Horton D.L."/>
            <person name="Alikhan N.F."/>
            <person name="Baker D."/>
            <person name="Gharbi K."/>
            <person name="Hall N."/>
            <person name="Watson M."/>
            <person name="Adriaenssens E.M."/>
            <person name="Foster-Nyarko E."/>
            <person name="Jarju S."/>
            <person name="Secka A."/>
            <person name="Antonio M."/>
            <person name="Oren A."/>
            <person name="Chaudhuri R.R."/>
            <person name="La Ragione R."/>
            <person name="Hildebrand F."/>
            <person name="Pallen M.J."/>
        </authorList>
    </citation>
    <scope>NUCLEOTIDE SEQUENCE</scope>
    <source>
        <strain evidence="17">CHK160-1198</strain>
    </source>
</reference>
<evidence type="ECO:0000256" key="2">
    <source>
        <dbReference type="ARBA" id="ARBA00005675"/>
    </source>
</evidence>
<dbReference type="SUPFAM" id="SSF81653">
    <property type="entry name" value="Calcium ATPase, transduction domain A"/>
    <property type="match status" value="1"/>
</dbReference>
<dbReference type="SFLD" id="SFLDF00027">
    <property type="entry name" value="p-type_atpase"/>
    <property type="match status" value="1"/>
</dbReference>
<evidence type="ECO:0000313" key="17">
    <source>
        <dbReference type="EMBL" id="HIU64585.1"/>
    </source>
</evidence>
<dbReference type="FunFam" id="3.40.50.1000:FF:000028">
    <property type="entry name" value="Calcium-transporting P-type ATPase, putative"/>
    <property type="match status" value="1"/>
</dbReference>
<evidence type="ECO:0000256" key="5">
    <source>
        <dbReference type="ARBA" id="ARBA00022568"/>
    </source>
</evidence>
<dbReference type="GO" id="GO:0005886">
    <property type="term" value="C:plasma membrane"/>
    <property type="evidence" value="ECO:0007669"/>
    <property type="project" value="UniProtKB-SubCell"/>
</dbReference>
<dbReference type="InterPro" id="IPR023298">
    <property type="entry name" value="ATPase_P-typ_TM_dom_sf"/>
</dbReference>
<dbReference type="InterPro" id="IPR036412">
    <property type="entry name" value="HAD-like_sf"/>
</dbReference>
<dbReference type="SUPFAM" id="SSF81665">
    <property type="entry name" value="Calcium ATPase, transmembrane domain M"/>
    <property type="match status" value="1"/>
</dbReference>
<keyword evidence="5" id="KW-0109">Calcium transport</keyword>
<dbReference type="PRINTS" id="PR00119">
    <property type="entry name" value="CATATPASE"/>
</dbReference>
<dbReference type="Pfam" id="PF00690">
    <property type="entry name" value="Cation_ATPase_N"/>
    <property type="match status" value="1"/>
</dbReference>
<dbReference type="InterPro" id="IPR006068">
    <property type="entry name" value="ATPase_P-typ_cation-transptr_C"/>
</dbReference>
<dbReference type="Proteomes" id="UP000824099">
    <property type="component" value="Unassembled WGS sequence"/>
</dbReference>
<dbReference type="FunFam" id="2.70.150.10:FF:000016">
    <property type="entry name" value="Calcium-transporting P-type ATPase putative"/>
    <property type="match status" value="1"/>
</dbReference>
<evidence type="ECO:0000256" key="11">
    <source>
        <dbReference type="ARBA" id="ARBA00022967"/>
    </source>
</evidence>
<evidence type="ECO:0000256" key="6">
    <source>
        <dbReference type="ARBA" id="ARBA00022692"/>
    </source>
</evidence>
<proteinExistence type="inferred from homology"/>
<dbReference type="PRINTS" id="PR00120">
    <property type="entry name" value="HATPASE"/>
</dbReference>
<feature type="transmembrane region" description="Helical" evidence="15">
    <location>
        <begin position="787"/>
        <end position="806"/>
    </location>
</feature>
<dbReference type="GO" id="GO:0005388">
    <property type="term" value="F:P-type calcium transporter activity"/>
    <property type="evidence" value="ECO:0007669"/>
    <property type="project" value="UniProtKB-EC"/>
</dbReference>
<keyword evidence="12 15" id="KW-1133">Transmembrane helix</keyword>
<dbReference type="SFLD" id="SFLDS00003">
    <property type="entry name" value="Haloacid_Dehalogenase"/>
    <property type="match status" value="1"/>
</dbReference>
<evidence type="ECO:0000256" key="13">
    <source>
        <dbReference type="ARBA" id="ARBA00023136"/>
    </source>
</evidence>
<evidence type="ECO:0000256" key="14">
    <source>
        <dbReference type="ARBA" id="ARBA00048694"/>
    </source>
</evidence>
<comment type="caution">
    <text evidence="17">The sequence shown here is derived from an EMBL/GenBank/DDBJ whole genome shotgun (WGS) entry which is preliminary data.</text>
</comment>
<evidence type="ECO:0000256" key="15">
    <source>
        <dbReference type="SAM" id="Phobius"/>
    </source>
</evidence>
<dbReference type="GO" id="GO:0005524">
    <property type="term" value="F:ATP binding"/>
    <property type="evidence" value="ECO:0007669"/>
    <property type="project" value="UniProtKB-KW"/>
</dbReference>
<feature type="transmembrane region" description="Helical" evidence="15">
    <location>
        <begin position="246"/>
        <end position="265"/>
    </location>
</feature>
<dbReference type="NCBIfam" id="TIGR01494">
    <property type="entry name" value="ATPase_P-type"/>
    <property type="match status" value="3"/>
</dbReference>
<dbReference type="SUPFAM" id="SSF56784">
    <property type="entry name" value="HAD-like"/>
    <property type="match status" value="1"/>
</dbReference>
<dbReference type="GO" id="GO:0046872">
    <property type="term" value="F:metal ion binding"/>
    <property type="evidence" value="ECO:0007669"/>
    <property type="project" value="UniProtKB-KW"/>
</dbReference>
<keyword evidence="11" id="KW-1278">Translocase</keyword>
<feature type="transmembrane region" description="Helical" evidence="15">
    <location>
        <begin position="277"/>
        <end position="301"/>
    </location>
</feature>
<sequence length="888" mass="97023">MMMWFSKEKEEVFSELDVNPATGLTTQEAQKRIEKYGVNKLKGKGKKSMFELFLEQLQDTLIYVLLAASVITVIIGEYADTAIILIVVILNAVIGVAQEYKAGKAVEALQSMTTPHAIVRRDGEVKEISSEEVVPGDIILLDAGRFVPADIRLYESVNLQIEESALTGESVPSTKNAKGILEEGKTALGDMCNMAFMSTLVTYGRGEGVVTATAMETEMGKIAKILDEDIDEMTPLQKRMDELGKMLSKLCVGICVLMLLIALVQGRDLFEMLLTSISLAVAAIPEGLAAIVAIVLALGVTRMSKINAIVKKMPAVETLGSVSIICSDKTGTLTQNKMTVVKTYTLYNINAIQEAELGLKANNDDFELIKTMVLCTDATYENGESTGDPTEVALVVLGDKHGVRKSEVCNTYKRISEKPFDSERKLMSTLNVEGDHYRVHTKGAMDYLIGICTRVLHNGEIIPLTPEIKAKYRSIENLMSDDALRVLGAAFKDVDTIIDEDEMEKDLVLVGMVGMIDPPRLEVKDSIYEAQQAGITLIMITGDHKNTAVAIAKDLGIAKSIEQSITGAEIDAMTDEEFSDNISKYRVFSRVSPEHKVKIVRAFKAHGNIVSMTGDGVNDAPSLKSADIGVAMGITGTDVAKGAADMILTDDNFTTIVHAIEEGRNIYNNIKKAVIFLLSCNLGEVIAIFVAILLDMPVPLIATQILWVNLITDALPAIALGVDPGDHDVMKMKPRNPKESFFAHGAGFRAIVGGVLIGTLTLAAFYFGLTEFGYGFFSDEIPEDVLTYARTMAFVVLAASQLFYSISLRHEYKSIFQIGIFSNMYLIGAIIIGLILQLMVIEIDALAALFKCVDLSARDWQMVYMFACVPLIVNEIEKLVTRIVTKKQ</sequence>
<feature type="domain" description="Cation-transporting P-type ATPase N-terminal" evidence="16">
    <location>
        <begin position="3"/>
        <end position="77"/>
    </location>
</feature>
<reference evidence="17" key="1">
    <citation type="submission" date="2020-10" db="EMBL/GenBank/DDBJ databases">
        <authorList>
            <person name="Gilroy R."/>
        </authorList>
    </citation>
    <scope>NUCLEOTIDE SEQUENCE</scope>
    <source>
        <strain evidence="17">CHK160-1198</strain>
    </source>
</reference>
<dbReference type="SFLD" id="SFLDG00002">
    <property type="entry name" value="C1.7:_P-type_atpase_like"/>
    <property type="match status" value="1"/>
</dbReference>
<accession>A0A9D1MQ62</accession>
<dbReference type="GO" id="GO:0016887">
    <property type="term" value="F:ATP hydrolysis activity"/>
    <property type="evidence" value="ECO:0007669"/>
    <property type="project" value="InterPro"/>
</dbReference>
<keyword evidence="7" id="KW-0479">Metal-binding</keyword>
<dbReference type="InterPro" id="IPR023214">
    <property type="entry name" value="HAD_sf"/>
</dbReference>
<keyword evidence="5" id="KW-0406">Ion transport</keyword>
<dbReference type="PANTHER" id="PTHR42861">
    <property type="entry name" value="CALCIUM-TRANSPORTING ATPASE"/>
    <property type="match status" value="1"/>
</dbReference>
<dbReference type="Gene3D" id="3.40.50.1000">
    <property type="entry name" value="HAD superfamily/HAD-like"/>
    <property type="match status" value="1"/>
</dbReference>
<dbReference type="Gene3D" id="3.40.1110.10">
    <property type="entry name" value="Calcium-transporting ATPase, cytoplasmic domain N"/>
    <property type="match status" value="1"/>
</dbReference>
<evidence type="ECO:0000256" key="9">
    <source>
        <dbReference type="ARBA" id="ARBA00022840"/>
    </source>
</evidence>
<evidence type="ECO:0000256" key="4">
    <source>
        <dbReference type="ARBA" id="ARBA00022475"/>
    </source>
</evidence>
<dbReference type="InterPro" id="IPR044492">
    <property type="entry name" value="P_typ_ATPase_HD_dom"/>
</dbReference>
<feature type="transmembrane region" description="Helical" evidence="15">
    <location>
        <begin position="673"/>
        <end position="694"/>
    </location>
</feature>
<keyword evidence="5" id="KW-0813">Transport</keyword>
<dbReference type="Gene3D" id="2.70.150.10">
    <property type="entry name" value="Calcium-transporting ATPase, cytoplasmic transduction domain A"/>
    <property type="match status" value="1"/>
</dbReference>
<dbReference type="Gene3D" id="1.20.1110.10">
    <property type="entry name" value="Calcium-transporting ATPase, transmembrane domain"/>
    <property type="match status" value="1"/>
</dbReference>
<keyword evidence="9" id="KW-0067">ATP-binding</keyword>
<keyword evidence="8" id="KW-0547">Nucleotide-binding</keyword>
<keyword evidence="10" id="KW-0460">Magnesium</keyword>
<name>A0A9D1MQ62_9FIRM</name>
<comment type="similarity">
    <text evidence="2">Belongs to the cation transport ATPase (P-type) (TC 3.A.3) family. Type IIA subfamily.</text>
</comment>
<keyword evidence="6 15" id="KW-0812">Transmembrane</keyword>
<dbReference type="PROSITE" id="PS00154">
    <property type="entry name" value="ATPASE_E1_E2"/>
    <property type="match status" value="1"/>
</dbReference>
<feature type="transmembrane region" description="Helical" evidence="15">
    <location>
        <begin position="741"/>
        <end position="767"/>
    </location>
</feature>
<dbReference type="InterPro" id="IPR023299">
    <property type="entry name" value="ATPase_P-typ_cyto_dom_N"/>
</dbReference>
<feature type="transmembrane region" description="Helical" evidence="15">
    <location>
        <begin position="81"/>
        <end position="97"/>
    </location>
</feature>
<protein>
    <recommendedName>
        <fullName evidence="3">P-type Ca(2+) transporter</fullName>
        <ecNumber evidence="3">7.2.2.10</ecNumber>
    </recommendedName>
</protein>
<feature type="transmembrane region" description="Helical" evidence="15">
    <location>
        <begin position="52"/>
        <end position="75"/>
    </location>
</feature>